<keyword evidence="3" id="KW-0560">Oxidoreductase</keyword>
<dbReference type="Gene3D" id="3.10.20.30">
    <property type="match status" value="1"/>
</dbReference>
<keyword evidence="4" id="KW-0408">Iron</keyword>
<dbReference type="Gene3D" id="1.10.150.120">
    <property type="entry name" value="[2Fe-2S]-binding domain"/>
    <property type="match status" value="1"/>
</dbReference>
<evidence type="ECO:0000313" key="8">
    <source>
        <dbReference type="Proteomes" id="UP001501690"/>
    </source>
</evidence>
<gene>
    <name evidence="7" type="ORF">GCM10009808_24360</name>
</gene>
<accession>A0ABN2IIZ7</accession>
<keyword evidence="1" id="KW-0001">2Fe-2S</keyword>
<dbReference type="InterPro" id="IPR036010">
    <property type="entry name" value="2Fe-2S_ferredoxin-like_sf"/>
</dbReference>
<organism evidence="7 8">
    <name type="scientific">Microbacterium sediminicola</name>
    <dbReference type="NCBI Taxonomy" id="415210"/>
    <lineage>
        <taxon>Bacteria</taxon>
        <taxon>Bacillati</taxon>
        <taxon>Actinomycetota</taxon>
        <taxon>Actinomycetes</taxon>
        <taxon>Micrococcales</taxon>
        <taxon>Microbacteriaceae</taxon>
        <taxon>Microbacterium</taxon>
    </lineage>
</organism>
<feature type="domain" description="[2Fe-2S]-binding" evidence="6">
    <location>
        <begin position="90"/>
        <end position="166"/>
    </location>
</feature>
<dbReference type="EMBL" id="BAAAPL010000002">
    <property type="protein sequence ID" value="GAA1705549.1"/>
    <property type="molecule type" value="Genomic_DNA"/>
</dbReference>
<sequence>MSCEDSEITRATFAVNGQPCSADADDLTLPLSTWLRTAAGCTDVKEGCNEGACGACMVIMDGVATNSCLVPVALCDGAEVTTVRAALSSSEGALVARAFADADSAQCGFCIGGMICSTVAALAGSRATPPPVRTDLPDARHGSDAQLVLDAHLCRCGGYARHQQAISTALAASPDSADSE</sequence>
<dbReference type="PANTHER" id="PTHR44379">
    <property type="entry name" value="OXIDOREDUCTASE WITH IRON-SULFUR SUBUNIT"/>
    <property type="match status" value="1"/>
</dbReference>
<evidence type="ECO:0000256" key="3">
    <source>
        <dbReference type="ARBA" id="ARBA00023002"/>
    </source>
</evidence>
<dbReference type="PANTHER" id="PTHR44379:SF5">
    <property type="entry name" value="OXIDOREDUCTASE WITH IRON-SULFUR SUBUNIT"/>
    <property type="match status" value="1"/>
</dbReference>
<evidence type="ECO:0000256" key="5">
    <source>
        <dbReference type="ARBA" id="ARBA00023014"/>
    </source>
</evidence>
<keyword evidence="2" id="KW-0479">Metal-binding</keyword>
<evidence type="ECO:0000256" key="4">
    <source>
        <dbReference type="ARBA" id="ARBA00023004"/>
    </source>
</evidence>
<keyword evidence="8" id="KW-1185">Reference proteome</keyword>
<dbReference type="RefSeq" id="WP_344073014.1">
    <property type="nucleotide sequence ID" value="NZ_BAAAPL010000002.1"/>
</dbReference>
<evidence type="ECO:0000313" key="7">
    <source>
        <dbReference type="EMBL" id="GAA1705549.1"/>
    </source>
</evidence>
<dbReference type="Pfam" id="PF01799">
    <property type="entry name" value="Fer2_2"/>
    <property type="match status" value="1"/>
</dbReference>
<dbReference type="InterPro" id="IPR006058">
    <property type="entry name" value="2Fe2S_fd_BS"/>
</dbReference>
<reference evidence="7 8" key="1">
    <citation type="journal article" date="2019" name="Int. J. Syst. Evol. Microbiol.">
        <title>The Global Catalogue of Microorganisms (GCM) 10K type strain sequencing project: providing services to taxonomists for standard genome sequencing and annotation.</title>
        <authorList>
            <consortium name="The Broad Institute Genomics Platform"/>
            <consortium name="The Broad Institute Genome Sequencing Center for Infectious Disease"/>
            <person name="Wu L."/>
            <person name="Ma J."/>
        </authorList>
    </citation>
    <scope>NUCLEOTIDE SEQUENCE [LARGE SCALE GENOMIC DNA]</scope>
    <source>
        <strain evidence="7 8">JCM 15577</strain>
    </source>
</reference>
<dbReference type="InterPro" id="IPR036884">
    <property type="entry name" value="2Fe-2S-bd_dom_sf"/>
</dbReference>
<dbReference type="InterPro" id="IPR012675">
    <property type="entry name" value="Beta-grasp_dom_sf"/>
</dbReference>
<dbReference type="InterPro" id="IPR002888">
    <property type="entry name" value="2Fe-2S-bd"/>
</dbReference>
<comment type="caution">
    <text evidence="7">The sequence shown here is derived from an EMBL/GenBank/DDBJ whole genome shotgun (WGS) entry which is preliminary data.</text>
</comment>
<name>A0ABN2IIZ7_9MICO</name>
<dbReference type="PROSITE" id="PS00197">
    <property type="entry name" value="2FE2S_FER_1"/>
    <property type="match status" value="1"/>
</dbReference>
<proteinExistence type="predicted"/>
<dbReference type="Proteomes" id="UP001501690">
    <property type="component" value="Unassembled WGS sequence"/>
</dbReference>
<keyword evidence="5" id="KW-0411">Iron-sulfur</keyword>
<evidence type="ECO:0000256" key="2">
    <source>
        <dbReference type="ARBA" id="ARBA00022723"/>
    </source>
</evidence>
<dbReference type="SUPFAM" id="SSF47741">
    <property type="entry name" value="CO dehydrogenase ISP C-domain like"/>
    <property type="match status" value="1"/>
</dbReference>
<evidence type="ECO:0000259" key="6">
    <source>
        <dbReference type="Pfam" id="PF01799"/>
    </source>
</evidence>
<dbReference type="InterPro" id="IPR051452">
    <property type="entry name" value="Diverse_Oxidoreductases"/>
</dbReference>
<protein>
    <submittedName>
        <fullName evidence="7">2Fe-2S iron-sulfur cluster-binding protein</fullName>
    </submittedName>
</protein>
<evidence type="ECO:0000256" key="1">
    <source>
        <dbReference type="ARBA" id="ARBA00022714"/>
    </source>
</evidence>
<dbReference type="SUPFAM" id="SSF54292">
    <property type="entry name" value="2Fe-2S ferredoxin-like"/>
    <property type="match status" value="1"/>
</dbReference>